<feature type="compositionally biased region" description="Basic and acidic residues" evidence="1">
    <location>
        <begin position="69"/>
        <end position="86"/>
    </location>
</feature>
<feature type="compositionally biased region" description="Basic and acidic residues" evidence="1">
    <location>
        <begin position="391"/>
        <end position="413"/>
    </location>
</feature>
<dbReference type="AlphaFoldDB" id="A0A3P8T1A9"/>
<sequence>MLHTTSKLFSSKEKVAISFKSDDMPSTSVKYLFSCFLPAESGVDPAEWAAKLEDRFYNNHAFKTSGTSPEKEPPAEVTISKEKTDESQTEDESSYSAEASNLSTTQPNVSEKADLTENTDEEEKLSTKEKHTISAEKELSEEQSVNRLSNADVQSDELSGTEEEKDPTLTALHQIEKAANETDSSSVSDQNIPQYELEPTDLLPCRGISNEDVCAQELGVAEDEGGDEQGAAIVNNEIAEEEEDTEAAEPVEIFPYSGLANVDVCAQELDVEKDEGGDKQVTAHVDNKIVEEEENTEVAEPVEVFPYSGLADVDVCAAELGETETTMKEDGEDDIPVVKEEEILKSLSEETVAKLSLSQSEITEGNQQEAEDQAKKTKEEEDMETEGNTGETHESLTHIERSLDGNSIPKEDSLVEISFEDVPEDQQINEVGEKQPEAEGSIDVSQTELLEMQHAQEPKELSASAINQNVSDTQDHHKPEMEGVEKDVNSEEKEMESQHEAYDVMNEVVHTNDSTLSDNDDEEKEKEVKNICSSDQPTTEAEEENQDDETDCTNEDNEKISEGKFHQNQDSETEPQSNDLSFKEDEITDALGGDKEEICTEGCSEMEDQEINDAGAKNNSSQVSQSNTSMAGMEAESERFEESAPLVPEENEESQRTLVESQPEGTEEEKEVTSKGAEELTEGMIDSEVHEKSHIMQEEENMSLTHGSDWMTSGLQGEEKPPEAEDTTEPADKSSDKEECSRPQEEEDIMDIPLDDPEANRAAAKIQAGFRGHMTRKKMKPEDKAEGEERQEDRGQ</sequence>
<feature type="compositionally biased region" description="Polar residues" evidence="1">
    <location>
        <begin position="702"/>
        <end position="715"/>
    </location>
</feature>
<dbReference type="Pfam" id="PF00612">
    <property type="entry name" value="IQ"/>
    <property type="match status" value="1"/>
</dbReference>
<name>A0A3P8T1A9_AMPPE</name>
<feature type="compositionally biased region" description="Polar residues" evidence="1">
    <location>
        <begin position="181"/>
        <end position="191"/>
    </location>
</feature>
<dbReference type="CDD" id="cd23767">
    <property type="entry name" value="IQCD"/>
    <property type="match status" value="1"/>
</dbReference>
<feature type="compositionally biased region" description="Basic and acidic residues" evidence="1">
    <location>
        <begin position="780"/>
        <end position="796"/>
    </location>
</feature>
<protein>
    <recommendedName>
        <fullName evidence="4">Sperm autoantigenic protein 17</fullName>
    </recommendedName>
</protein>
<keyword evidence="3" id="KW-1185">Reference proteome</keyword>
<feature type="compositionally biased region" description="Acidic residues" evidence="1">
    <location>
        <begin position="540"/>
        <end position="555"/>
    </location>
</feature>
<feature type="compositionally biased region" description="Low complexity" evidence="1">
    <location>
        <begin position="618"/>
        <end position="629"/>
    </location>
</feature>
<evidence type="ECO:0008006" key="4">
    <source>
        <dbReference type="Google" id="ProtNLM"/>
    </source>
</evidence>
<feature type="compositionally biased region" description="Acidic residues" evidence="1">
    <location>
        <begin position="745"/>
        <end position="757"/>
    </location>
</feature>
<dbReference type="Proteomes" id="UP000265080">
    <property type="component" value="Chromosome 9"/>
</dbReference>
<organism evidence="2 3">
    <name type="scientific">Amphiprion percula</name>
    <name type="common">Orange clownfish</name>
    <name type="synonym">Lutjanus percula</name>
    <dbReference type="NCBI Taxonomy" id="161767"/>
    <lineage>
        <taxon>Eukaryota</taxon>
        <taxon>Metazoa</taxon>
        <taxon>Chordata</taxon>
        <taxon>Craniata</taxon>
        <taxon>Vertebrata</taxon>
        <taxon>Euteleostomi</taxon>
        <taxon>Actinopterygii</taxon>
        <taxon>Neopterygii</taxon>
        <taxon>Teleostei</taxon>
        <taxon>Neoteleostei</taxon>
        <taxon>Acanthomorphata</taxon>
        <taxon>Ovalentaria</taxon>
        <taxon>Pomacentridae</taxon>
        <taxon>Amphiprion</taxon>
    </lineage>
</organism>
<evidence type="ECO:0000256" key="1">
    <source>
        <dbReference type="SAM" id="MobiDB-lite"/>
    </source>
</evidence>
<dbReference type="GeneTree" id="ENSGT00440000039324"/>
<feature type="region of interest" description="Disordered" evidence="1">
    <location>
        <begin position="61"/>
        <end position="191"/>
    </location>
</feature>
<evidence type="ECO:0000313" key="2">
    <source>
        <dbReference type="Ensembl" id="ENSAPEP00000018119.1"/>
    </source>
</evidence>
<feature type="compositionally biased region" description="Basic and acidic residues" evidence="1">
    <location>
        <begin position="730"/>
        <end position="744"/>
    </location>
</feature>
<dbReference type="SMART" id="SM00015">
    <property type="entry name" value="IQ"/>
    <property type="match status" value="1"/>
</dbReference>
<feature type="compositionally biased region" description="Polar residues" evidence="1">
    <location>
        <begin position="570"/>
        <end position="580"/>
    </location>
</feature>
<dbReference type="PANTHER" id="PTHR10699:SF11">
    <property type="entry name" value="IGLOO, ISOFORM A"/>
    <property type="match status" value="1"/>
</dbReference>
<dbReference type="Ensembl" id="ENSAPET00000018622.1">
    <property type="protein sequence ID" value="ENSAPEP00000018119.1"/>
    <property type="gene ID" value="ENSAPEG00000012957.1"/>
</dbReference>
<reference evidence="2" key="2">
    <citation type="submission" date="2025-08" db="UniProtKB">
        <authorList>
            <consortium name="Ensembl"/>
        </authorList>
    </citation>
    <scope>IDENTIFICATION</scope>
</reference>
<reference evidence="2 3" key="1">
    <citation type="submission" date="2018-03" db="EMBL/GenBank/DDBJ databases">
        <title>Finding Nemo's genes: A chromosome-scale reference assembly of the genome of the orange clownfish Amphiprion percula.</title>
        <authorList>
            <person name="Lehmann R."/>
        </authorList>
    </citation>
    <scope>NUCLEOTIDE SEQUENCE</scope>
</reference>
<feature type="compositionally biased region" description="Polar residues" evidence="1">
    <location>
        <begin position="142"/>
        <end position="158"/>
    </location>
</feature>
<feature type="compositionally biased region" description="Basic and acidic residues" evidence="1">
    <location>
        <begin position="124"/>
        <end position="140"/>
    </location>
</feature>
<dbReference type="PROSITE" id="PS50096">
    <property type="entry name" value="IQ"/>
    <property type="match status" value="1"/>
</dbReference>
<accession>A0A3P8T1A9</accession>
<feature type="compositionally biased region" description="Polar residues" evidence="1">
    <location>
        <begin position="94"/>
        <end position="109"/>
    </location>
</feature>
<dbReference type="InterPro" id="IPR000048">
    <property type="entry name" value="IQ_motif_EF-hand-BS"/>
</dbReference>
<dbReference type="STRING" id="161767.ENSAPEP00000018119"/>
<feature type="compositionally biased region" description="Polar residues" evidence="1">
    <location>
        <begin position="356"/>
        <end position="368"/>
    </location>
</feature>
<proteinExistence type="predicted"/>
<dbReference type="PANTHER" id="PTHR10699">
    <property type="entry name" value="NEUROMODULIN"/>
    <property type="match status" value="1"/>
</dbReference>
<dbReference type="OMA" id="NNHAFKN"/>
<dbReference type="GO" id="GO:0005516">
    <property type="term" value="F:calmodulin binding"/>
    <property type="evidence" value="ECO:0007669"/>
    <property type="project" value="TreeGrafter"/>
</dbReference>
<feature type="compositionally biased region" description="Basic and acidic residues" evidence="1">
    <location>
        <begin position="473"/>
        <end position="502"/>
    </location>
</feature>
<feature type="compositionally biased region" description="Basic and acidic residues" evidence="1">
    <location>
        <begin position="556"/>
        <end position="569"/>
    </location>
</feature>
<reference evidence="2" key="3">
    <citation type="submission" date="2025-09" db="UniProtKB">
        <authorList>
            <consortium name="Ensembl"/>
        </authorList>
    </citation>
    <scope>IDENTIFICATION</scope>
</reference>
<feature type="region of interest" description="Disordered" evidence="1">
    <location>
        <begin position="356"/>
        <end position="796"/>
    </location>
</feature>
<evidence type="ECO:0000313" key="3">
    <source>
        <dbReference type="Proteomes" id="UP000265080"/>
    </source>
</evidence>
<feature type="compositionally biased region" description="Basic and acidic residues" evidence="1">
    <location>
        <begin position="687"/>
        <end position="697"/>
    </location>
</feature>